<protein>
    <submittedName>
        <fullName evidence="1">Uncharacterized protein</fullName>
    </submittedName>
</protein>
<dbReference type="AlphaFoldDB" id="A0AAE1R335"/>
<organism evidence="1 2">
    <name type="scientific">Anisodus tanguticus</name>
    <dbReference type="NCBI Taxonomy" id="243964"/>
    <lineage>
        <taxon>Eukaryota</taxon>
        <taxon>Viridiplantae</taxon>
        <taxon>Streptophyta</taxon>
        <taxon>Embryophyta</taxon>
        <taxon>Tracheophyta</taxon>
        <taxon>Spermatophyta</taxon>
        <taxon>Magnoliopsida</taxon>
        <taxon>eudicotyledons</taxon>
        <taxon>Gunneridae</taxon>
        <taxon>Pentapetalae</taxon>
        <taxon>asterids</taxon>
        <taxon>lamiids</taxon>
        <taxon>Solanales</taxon>
        <taxon>Solanaceae</taxon>
        <taxon>Solanoideae</taxon>
        <taxon>Hyoscyameae</taxon>
        <taxon>Anisodus</taxon>
    </lineage>
</organism>
<name>A0AAE1R335_9SOLA</name>
<dbReference type="Proteomes" id="UP001291623">
    <property type="component" value="Unassembled WGS sequence"/>
</dbReference>
<evidence type="ECO:0000313" key="1">
    <source>
        <dbReference type="EMBL" id="KAK4343834.1"/>
    </source>
</evidence>
<reference evidence="1" key="1">
    <citation type="submission" date="2023-12" db="EMBL/GenBank/DDBJ databases">
        <title>Genome assembly of Anisodus tanguticus.</title>
        <authorList>
            <person name="Wang Y.-J."/>
        </authorList>
    </citation>
    <scope>NUCLEOTIDE SEQUENCE</scope>
    <source>
        <strain evidence="1">KB-2021</strain>
        <tissue evidence="1">Leaf</tissue>
    </source>
</reference>
<gene>
    <name evidence="1" type="ORF">RND71_036928</name>
</gene>
<proteinExistence type="predicted"/>
<keyword evidence="2" id="KW-1185">Reference proteome</keyword>
<comment type="caution">
    <text evidence="1">The sequence shown here is derived from an EMBL/GenBank/DDBJ whole genome shotgun (WGS) entry which is preliminary data.</text>
</comment>
<sequence>MNKIRVEMGELAKLDKIGMGIGTCIDVPDRLMLLVDAMYSTVDRRLDYWYIDRSKARIEIGAGSTKAFENAVHPERRREKANLHHHPSPKIRNALVNRSEITGNERDMSVNHSVACSKSAFREDGEGENALTASLSYSLPRHDIDSRRSALLRPIHAIDWGESASLTAGTGLYSAPRICACGRGEYCGPADAVVDNRSDLVKVVAAPVVGQRTYRDARGPIYDVSVAEPSSNKPRGLAMVFFG</sequence>
<dbReference type="EMBL" id="JAVYJV010000020">
    <property type="protein sequence ID" value="KAK4343834.1"/>
    <property type="molecule type" value="Genomic_DNA"/>
</dbReference>
<accession>A0AAE1R335</accession>
<evidence type="ECO:0000313" key="2">
    <source>
        <dbReference type="Proteomes" id="UP001291623"/>
    </source>
</evidence>